<reference evidence="23 24" key="1">
    <citation type="journal article" date="2019" name="Sci. Rep.">
        <title>A high-quality genome of Eragrostis curvula grass provides insights into Poaceae evolution and supports new strategies to enhance forage quality.</title>
        <authorList>
            <person name="Carballo J."/>
            <person name="Santos B.A.C.M."/>
            <person name="Zappacosta D."/>
            <person name="Garbus I."/>
            <person name="Selva J.P."/>
            <person name="Gallo C.A."/>
            <person name="Diaz A."/>
            <person name="Albertini E."/>
            <person name="Caccamo M."/>
            <person name="Echenique V."/>
        </authorList>
    </citation>
    <scope>NUCLEOTIDE SEQUENCE [LARGE SCALE GENOMIC DNA]</scope>
    <source>
        <strain evidence="24">cv. Victoria</strain>
        <tissue evidence="23">Leaf</tissue>
    </source>
</reference>
<sequence length="350" mass="37173">MASMCRPSSRRVTAMPMPVVALGVAMVVLASSATVARGQQLKMGFYAASCPGVEQMVGDYVRQHVRRVPTVAAALLRLHFHDCFVRGCDASVLLNSTGGNVAEKDAPPNLSLRGFDFVDRVKALVEEACPGVVSCADVLALAARDAVAAIGGPSWRVPTGRRDGTVSSMVEALDEIPRPTMTFPELADLFASKGLGVRDLVWLSGAHTIGIAHCSSFADRLYGYAGANNGTDPSLDATYAANLRRRKCRAPLAGGRPYAVDAVVEMDPGSHLTFDLGYYREVLRHRGLFRSDAALLTDAAARADVAGVAAGPEEVFFQVFARSMARMGAVQVKTGDEGEIRRNCAVVNGD</sequence>
<comment type="similarity">
    <text evidence="4">Belongs to the peroxidase family. Ascorbate peroxidase subfamily.</text>
</comment>
<dbReference type="PROSITE" id="PS00436">
    <property type="entry name" value="PEROXIDASE_2"/>
    <property type="match status" value="1"/>
</dbReference>
<proteinExistence type="inferred from homology"/>
<feature type="binding site" evidence="18">
    <location>
        <position position="91"/>
    </location>
    <ligand>
        <name>Ca(2+)</name>
        <dbReference type="ChEBI" id="CHEBI:29108"/>
        <label>1</label>
    </ligand>
</feature>
<comment type="subcellular location">
    <subcellularLocation>
        <location evidence="3 21">Secreted</location>
    </subcellularLocation>
</comment>
<dbReference type="InterPro" id="IPR033905">
    <property type="entry name" value="Secretory_peroxidase"/>
</dbReference>
<feature type="binding site" description="axial binding residue" evidence="18">
    <location>
        <position position="207"/>
    </location>
    <ligand>
        <name>heme b</name>
        <dbReference type="ChEBI" id="CHEBI:60344"/>
    </ligand>
    <ligandPart>
        <name>Fe</name>
        <dbReference type="ChEBI" id="CHEBI:18248"/>
    </ligandPart>
</feature>
<comment type="cofactor">
    <cofactor evidence="18 21">
        <name>heme b</name>
        <dbReference type="ChEBI" id="CHEBI:60344"/>
    </cofactor>
    <text evidence="18 21">Binds 1 heme b (iron(II)-protoporphyrin IX) group per subunit.</text>
</comment>
<feature type="active site" description="Proton acceptor" evidence="16">
    <location>
        <position position="81"/>
    </location>
</feature>
<dbReference type="PRINTS" id="PR00458">
    <property type="entry name" value="PEROXIDASE"/>
</dbReference>
<evidence type="ECO:0000313" key="23">
    <source>
        <dbReference type="EMBL" id="TVU32689.1"/>
    </source>
</evidence>
<evidence type="ECO:0000256" key="1">
    <source>
        <dbReference type="ARBA" id="ARBA00000189"/>
    </source>
</evidence>
<feature type="binding site" evidence="18">
    <location>
        <position position="275"/>
    </location>
    <ligand>
        <name>Ca(2+)</name>
        <dbReference type="ChEBI" id="CHEBI:29108"/>
        <label>2</label>
    </ligand>
</feature>
<dbReference type="FunFam" id="1.10.520.10:FF:000001">
    <property type="entry name" value="Peroxidase"/>
    <property type="match status" value="1"/>
</dbReference>
<dbReference type="InterPro" id="IPR019794">
    <property type="entry name" value="Peroxidases_AS"/>
</dbReference>
<dbReference type="GO" id="GO:0046872">
    <property type="term" value="F:metal ion binding"/>
    <property type="evidence" value="ECO:0007669"/>
    <property type="project" value="UniProtKB-UniRule"/>
</dbReference>
<evidence type="ECO:0000256" key="19">
    <source>
        <dbReference type="PIRSR" id="PIRSR600823-4"/>
    </source>
</evidence>
<gene>
    <name evidence="23" type="ORF">EJB05_24432</name>
</gene>
<feature type="disulfide bond" evidence="20">
    <location>
        <begin position="83"/>
        <end position="88"/>
    </location>
</feature>
<accession>A0A5J9V9A9</accession>
<dbReference type="EMBL" id="RWGY01000011">
    <property type="protein sequence ID" value="TVU32689.1"/>
    <property type="molecule type" value="Genomic_DNA"/>
</dbReference>
<keyword evidence="8 18" id="KW-0479">Metal-binding</keyword>
<keyword evidence="15 21" id="KW-0376">Hydrogen peroxide</keyword>
<feature type="binding site" evidence="18">
    <location>
        <position position="208"/>
    </location>
    <ligand>
        <name>Ca(2+)</name>
        <dbReference type="ChEBI" id="CHEBI:29108"/>
        <label>2</label>
    </ligand>
</feature>
<keyword evidence="9" id="KW-0732">Signal</keyword>
<evidence type="ECO:0000256" key="3">
    <source>
        <dbReference type="ARBA" id="ARBA00004613"/>
    </source>
</evidence>
<comment type="cofactor">
    <cofactor evidence="18 21">
        <name>Ca(2+)</name>
        <dbReference type="ChEBI" id="CHEBI:29108"/>
    </cofactor>
    <text evidence="18 21">Binds 2 calcium ions per subunit.</text>
</comment>
<evidence type="ECO:0000256" key="14">
    <source>
        <dbReference type="ARBA" id="ARBA00023180"/>
    </source>
</evidence>
<dbReference type="GO" id="GO:0140825">
    <property type="term" value="F:lactoperoxidase activity"/>
    <property type="evidence" value="ECO:0007669"/>
    <property type="project" value="UniProtKB-EC"/>
</dbReference>
<evidence type="ECO:0000256" key="4">
    <source>
        <dbReference type="ARBA" id="ARBA00006873"/>
    </source>
</evidence>
<protein>
    <recommendedName>
        <fullName evidence="21">Peroxidase</fullName>
        <ecNumber evidence="21">1.11.1.7</ecNumber>
    </recommendedName>
</protein>
<keyword evidence="14" id="KW-0325">Glycoprotein</keyword>
<comment type="catalytic activity">
    <reaction evidence="1 21">
        <text>2 a phenolic donor + H2O2 = 2 a phenolic radical donor + 2 H2O</text>
        <dbReference type="Rhea" id="RHEA:56136"/>
        <dbReference type="ChEBI" id="CHEBI:15377"/>
        <dbReference type="ChEBI" id="CHEBI:16240"/>
        <dbReference type="ChEBI" id="CHEBI:139520"/>
        <dbReference type="ChEBI" id="CHEBI:139521"/>
        <dbReference type="EC" id="1.11.1.7"/>
    </reaction>
</comment>
<keyword evidence="13 20" id="KW-1015">Disulfide bond</keyword>
<organism evidence="23 24">
    <name type="scientific">Eragrostis curvula</name>
    <name type="common">weeping love grass</name>
    <dbReference type="NCBI Taxonomy" id="38414"/>
    <lineage>
        <taxon>Eukaryota</taxon>
        <taxon>Viridiplantae</taxon>
        <taxon>Streptophyta</taxon>
        <taxon>Embryophyta</taxon>
        <taxon>Tracheophyta</taxon>
        <taxon>Spermatophyta</taxon>
        <taxon>Magnoliopsida</taxon>
        <taxon>Liliopsida</taxon>
        <taxon>Poales</taxon>
        <taxon>Poaceae</taxon>
        <taxon>PACMAD clade</taxon>
        <taxon>Chloridoideae</taxon>
        <taxon>Eragrostideae</taxon>
        <taxon>Eragrostidinae</taxon>
        <taxon>Eragrostis</taxon>
    </lineage>
</organism>
<name>A0A5J9V9A9_9POAL</name>
<dbReference type="FunFam" id="1.10.420.10:FF:000008">
    <property type="entry name" value="Peroxidase"/>
    <property type="match status" value="1"/>
</dbReference>
<dbReference type="PROSITE" id="PS00435">
    <property type="entry name" value="PEROXIDASE_1"/>
    <property type="match status" value="1"/>
</dbReference>
<keyword evidence="11 21" id="KW-0560">Oxidoreductase</keyword>
<dbReference type="Gramene" id="TVU32689">
    <property type="protein sequence ID" value="TVU32689"/>
    <property type="gene ID" value="EJB05_24432"/>
</dbReference>
<dbReference type="SUPFAM" id="SSF48113">
    <property type="entry name" value="Heme-dependent peroxidases"/>
    <property type="match status" value="1"/>
</dbReference>
<evidence type="ECO:0000259" key="22">
    <source>
        <dbReference type="PROSITE" id="PS50873"/>
    </source>
</evidence>
<dbReference type="GO" id="GO:0020037">
    <property type="term" value="F:heme binding"/>
    <property type="evidence" value="ECO:0007669"/>
    <property type="project" value="UniProtKB-UniRule"/>
</dbReference>
<dbReference type="AlphaFoldDB" id="A0A5J9V9A9"/>
<evidence type="ECO:0000313" key="24">
    <source>
        <dbReference type="Proteomes" id="UP000324897"/>
    </source>
</evidence>
<feature type="binding site" evidence="18">
    <location>
        <position position="89"/>
    </location>
    <ligand>
        <name>Ca(2+)</name>
        <dbReference type="ChEBI" id="CHEBI:29108"/>
        <label>1</label>
    </ligand>
</feature>
<feature type="binding site" evidence="18">
    <location>
        <position position="87"/>
    </location>
    <ligand>
        <name>Ca(2+)</name>
        <dbReference type="ChEBI" id="CHEBI:29108"/>
        <label>1</label>
    </ligand>
</feature>
<keyword evidence="6 21" id="KW-0575">Peroxidase</keyword>
<dbReference type="Proteomes" id="UP000324897">
    <property type="component" value="Chromosome 1"/>
</dbReference>
<dbReference type="OrthoDB" id="2113341at2759"/>
<dbReference type="Pfam" id="PF00141">
    <property type="entry name" value="peroxidase"/>
    <property type="match status" value="1"/>
</dbReference>
<feature type="non-terminal residue" evidence="23">
    <location>
        <position position="1"/>
    </location>
</feature>
<evidence type="ECO:0000256" key="10">
    <source>
        <dbReference type="ARBA" id="ARBA00022837"/>
    </source>
</evidence>
<evidence type="ECO:0000256" key="16">
    <source>
        <dbReference type="PIRSR" id="PIRSR600823-1"/>
    </source>
</evidence>
<feature type="site" description="Transition state stabilizer" evidence="19">
    <location>
        <position position="77"/>
    </location>
</feature>
<dbReference type="GO" id="GO:0005576">
    <property type="term" value="C:extracellular region"/>
    <property type="evidence" value="ECO:0007669"/>
    <property type="project" value="UniProtKB-SubCell"/>
</dbReference>
<dbReference type="Gene3D" id="1.10.420.10">
    <property type="entry name" value="Peroxidase, domain 2"/>
    <property type="match status" value="1"/>
</dbReference>
<evidence type="ECO:0000256" key="15">
    <source>
        <dbReference type="ARBA" id="ARBA00023324"/>
    </source>
</evidence>
<evidence type="ECO:0000256" key="18">
    <source>
        <dbReference type="PIRSR" id="PIRSR600823-3"/>
    </source>
</evidence>
<dbReference type="PANTHER" id="PTHR31235">
    <property type="entry name" value="PEROXIDASE 25-RELATED"/>
    <property type="match status" value="1"/>
</dbReference>
<feature type="binding site" evidence="18">
    <location>
        <position position="85"/>
    </location>
    <ligand>
        <name>Ca(2+)</name>
        <dbReference type="ChEBI" id="CHEBI:29108"/>
        <label>1</label>
    </ligand>
</feature>
<dbReference type="PRINTS" id="PR00461">
    <property type="entry name" value="PLPEROXIDASE"/>
</dbReference>
<comment type="function">
    <text evidence="2">Removal of H(2)O(2), oxidation of toxic reductants, biosynthesis and degradation of lignin, suberization, auxin catabolism, response to environmental stresses such as wounding, pathogen attack and oxidative stress. These functions might be dependent on each isozyme/isoform in each plant tissue.</text>
</comment>
<evidence type="ECO:0000256" key="7">
    <source>
        <dbReference type="ARBA" id="ARBA00022617"/>
    </source>
</evidence>
<evidence type="ECO:0000256" key="6">
    <source>
        <dbReference type="ARBA" id="ARBA00022559"/>
    </source>
</evidence>
<keyword evidence="10 18" id="KW-0106">Calcium</keyword>
<dbReference type="PROSITE" id="PS50873">
    <property type="entry name" value="PEROXIDASE_4"/>
    <property type="match status" value="1"/>
</dbReference>
<dbReference type="GO" id="GO:0006979">
    <property type="term" value="P:response to oxidative stress"/>
    <property type="evidence" value="ECO:0007669"/>
    <property type="project" value="UniProtKB-UniRule"/>
</dbReference>
<evidence type="ECO:0000256" key="5">
    <source>
        <dbReference type="ARBA" id="ARBA00022525"/>
    </source>
</evidence>
<comment type="similarity">
    <text evidence="21">Belongs to the peroxidase family. Classical plant (class III) peroxidase subfamily.</text>
</comment>
<evidence type="ECO:0000256" key="2">
    <source>
        <dbReference type="ARBA" id="ARBA00002322"/>
    </source>
</evidence>
<evidence type="ECO:0000256" key="9">
    <source>
        <dbReference type="ARBA" id="ARBA00022729"/>
    </source>
</evidence>
<evidence type="ECO:0000256" key="17">
    <source>
        <dbReference type="PIRSR" id="PIRSR600823-2"/>
    </source>
</evidence>
<dbReference type="InterPro" id="IPR000823">
    <property type="entry name" value="Peroxidase_pln"/>
</dbReference>
<keyword evidence="12 18" id="KW-0408">Iron</keyword>
<keyword evidence="24" id="KW-1185">Reference proteome</keyword>
<evidence type="ECO:0000256" key="11">
    <source>
        <dbReference type="ARBA" id="ARBA00023002"/>
    </source>
</evidence>
<feature type="binding site" evidence="18">
    <location>
        <position position="82"/>
    </location>
    <ligand>
        <name>Ca(2+)</name>
        <dbReference type="ChEBI" id="CHEBI:29108"/>
        <label>1</label>
    </ligand>
</feature>
<evidence type="ECO:0000256" key="20">
    <source>
        <dbReference type="PIRSR" id="PIRSR600823-5"/>
    </source>
</evidence>
<feature type="disulfide bond" evidence="20">
    <location>
        <begin position="135"/>
        <end position="344"/>
    </location>
</feature>
<dbReference type="InterPro" id="IPR010255">
    <property type="entry name" value="Haem_peroxidase_sf"/>
</dbReference>
<dbReference type="GO" id="GO:0042744">
    <property type="term" value="P:hydrogen peroxide catabolic process"/>
    <property type="evidence" value="ECO:0007669"/>
    <property type="project" value="UniProtKB-KW"/>
</dbReference>
<evidence type="ECO:0000256" key="12">
    <source>
        <dbReference type="ARBA" id="ARBA00023004"/>
    </source>
</evidence>
<feature type="binding site" evidence="17">
    <location>
        <position position="177"/>
    </location>
    <ligand>
        <name>substrate</name>
    </ligand>
</feature>
<keyword evidence="5 21" id="KW-0964">Secreted</keyword>
<evidence type="ECO:0000256" key="21">
    <source>
        <dbReference type="RuleBase" id="RU362060"/>
    </source>
</evidence>
<dbReference type="InterPro" id="IPR019793">
    <property type="entry name" value="Peroxidases_heam-ligand_BS"/>
</dbReference>
<keyword evidence="7 21" id="KW-0349">Heme</keyword>
<evidence type="ECO:0000256" key="8">
    <source>
        <dbReference type="ARBA" id="ARBA00022723"/>
    </source>
</evidence>
<feature type="domain" description="Plant heme peroxidase family profile" evidence="22">
    <location>
        <begin position="40"/>
        <end position="348"/>
    </location>
</feature>
<dbReference type="EC" id="1.11.1.7" evidence="21"/>
<feature type="disulfide bond" evidence="20">
    <location>
        <begin position="50"/>
        <end position="129"/>
    </location>
</feature>
<comment type="caution">
    <text evidence="23">The sequence shown here is derived from an EMBL/GenBank/DDBJ whole genome shotgun (WGS) entry which is preliminary data.</text>
</comment>
<evidence type="ECO:0000256" key="13">
    <source>
        <dbReference type="ARBA" id="ARBA00023157"/>
    </source>
</evidence>
<dbReference type="Gene3D" id="1.10.520.10">
    <property type="match status" value="1"/>
</dbReference>
<feature type="disulfide bond" evidence="20">
    <location>
        <begin position="214"/>
        <end position="248"/>
    </location>
</feature>
<feature type="binding site" evidence="18">
    <location>
        <position position="103"/>
    </location>
    <ligand>
        <name>Ca(2+)</name>
        <dbReference type="ChEBI" id="CHEBI:29108"/>
        <label>1</label>
    </ligand>
</feature>
<dbReference type="CDD" id="cd00693">
    <property type="entry name" value="secretory_peroxidase"/>
    <property type="match status" value="1"/>
</dbReference>
<feature type="binding site" evidence="18">
    <location>
        <position position="267"/>
    </location>
    <ligand>
        <name>Ca(2+)</name>
        <dbReference type="ChEBI" id="CHEBI:29108"/>
        <label>2</label>
    </ligand>
</feature>
<dbReference type="InterPro" id="IPR002016">
    <property type="entry name" value="Haem_peroxidase"/>
</dbReference>